<dbReference type="CDD" id="cd01427">
    <property type="entry name" value="HAD_like"/>
    <property type="match status" value="1"/>
</dbReference>
<dbReference type="InterPro" id="IPR011990">
    <property type="entry name" value="TPR-like_helical_dom_sf"/>
</dbReference>
<dbReference type="PANTHER" id="PTHR47936:SF1">
    <property type="entry name" value="PENTATRICOPEPTIDE REPEAT-CONTAINING PROTEIN GUN1, CHLOROPLASTIC"/>
    <property type="match status" value="1"/>
</dbReference>
<dbReference type="Proteomes" id="UP001527925">
    <property type="component" value="Unassembled WGS sequence"/>
</dbReference>
<sequence>MVQSFNPAGVVGALRVLAAPSSALPHVVVPDVAALGFAALKAAGFKAIAFDKDNTLTAPYAMHIHPPFEKSWSECIDAFGQDRIAIVSNSAGSTDDKDHAEARKIEAVFGVHVLRHVHKKPAGGEELVAHFGCRPEEIVFVGDRLFTDVLYARRIGALAVLTRQIVTADNDNWAAKQIRVLEHRFVDAMLAAGFSLPPHPLVAVEGQHALVRARRLGLSTSASCAKKAAGSAAPKIAVSGDPIVDKLLSDLAIYSPVTPVGQRSNKRGAQEPRSRAPKATTPRERAAPTIPTIQGIKDAVETNNLRKAMDMFSEIEEQAPSMLVDLEPRHFTALITAVVLNLQRVVMSERTARRLDRAVEILKLCKSLHIPVELESYIRVISAMARLGMLARVKALVDGMEGNGLEPMRNQFIVGDLVRSYIIAGYKEEGDKLFELQKTLEPPMRSYNRMVKTYSLKNDEAGLLATLEAIKAAGLAPNQTTYVTVCGFYSNRNDYAKLTHYLNEFSATGEAKVAALYTLQIRMANQVEQYHLALSLIAEMRVNKVELQPLTFLQEIIALASLGEMRMAWRCVGSLLSKRRAPREVPAVLARMHGPLPNNAATLKQIYSVITQNKLRVPETLRMLMSGYRDLGDPASVQILLDEYQLYSSISTDTYMFLVRAHIVSGDIDSAVKKLDELVADGHTPGFETIYAALVLDLKRESANVDHLANLIRTMHPHMDIEKTMGLARKQALGQLDGEESDEEELA</sequence>
<comment type="caution">
    <text evidence="4">The sequence shown here is derived from an EMBL/GenBank/DDBJ whole genome shotgun (WGS) entry which is preliminary data.</text>
</comment>
<dbReference type="Gene3D" id="3.40.50.1000">
    <property type="entry name" value="HAD superfamily/HAD-like"/>
    <property type="match status" value="1"/>
</dbReference>
<dbReference type="PROSITE" id="PS51375">
    <property type="entry name" value="PPR"/>
    <property type="match status" value="2"/>
</dbReference>
<dbReference type="Gene3D" id="1.25.40.10">
    <property type="entry name" value="Tetratricopeptide repeat domain"/>
    <property type="match status" value="1"/>
</dbReference>
<dbReference type="InterPro" id="IPR027706">
    <property type="entry name" value="PGP_Pase"/>
</dbReference>
<dbReference type="InterPro" id="IPR023214">
    <property type="entry name" value="HAD_sf"/>
</dbReference>
<dbReference type="Pfam" id="PF09419">
    <property type="entry name" value="PGP_phosphatase"/>
    <property type="match status" value="1"/>
</dbReference>
<dbReference type="InterPro" id="IPR002885">
    <property type="entry name" value="PPR_rpt"/>
</dbReference>
<keyword evidence="5" id="KW-1185">Reference proteome</keyword>
<evidence type="ECO:0000256" key="1">
    <source>
        <dbReference type="ARBA" id="ARBA00022737"/>
    </source>
</evidence>
<feature type="region of interest" description="Disordered" evidence="3">
    <location>
        <begin position="259"/>
        <end position="287"/>
    </location>
</feature>
<reference evidence="4 5" key="1">
    <citation type="submission" date="2023-09" db="EMBL/GenBank/DDBJ databases">
        <title>Pangenome analysis of Batrachochytrium dendrobatidis and related Chytrids.</title>
        <authorList>
            <person name="Yacoub M.N."/>
            <person name="Stajich J.E."/>
            <person name="James T.Y."/>
        </authorList>
    </citation>
    <scope>NUCLEOTIDE SEQUENCE [LARGE SCALE GENOMIC DNA]</scope>
    <source>
        <strain evidence="4 5">JEL0888</strain>
    </source>
</reference>
<dbReference type="SUPFAM" id="SSF56784">
    <property type="entry name" value="HAD-like"/>
    <property type="match status" value="1"/>
</dbReference>
<dbReference type="PANTHER" id="PTHR47936">
    <property type="entry name" value="PPR_LONG DOMAIN-CONTAINING PROTEIN"/>
    <property type="match status" value="1"/>
</dbReference>
<dbReference type="InterPro" id="IPR036412">
    <property type="entry name" value="HAD-like_sf"/>
</dbReference>
<proteinExistence type="predicted"/>
<protein>
    <submittedName>
        <fullName evidence="4">Uncharacterized protein</fullName>
    </submittedName>
</protein>
<evidence type="ECO:0000256" key="2">
    <source>
        <dbReference type="PROSITE-ProRule" id="PRU00708"/>
    </source>
</evidence>
<dbReference type="NCBIfam" id="TIGR01668">
    <property type="entry name" value="YqeG_hyp_ppase"/>
    <property type="match status" value="1"/>
</dbReference>
<name>A0ABR4NGB7_9FUNG</name>
<evidence type="ECO:0000256" key="3">
    <source>
        <dbReference type="SAM" id="MobiDB-lite"/>
    </source>
</evidence>
<gene>
    <name evidence="4" type="ORF">HK105_201974</name>
</gene>
<keyword evidence="1" id="KW-0677">Repeat</keyword>
<evidence type="ECO:0000313" key="4">
    <source>
        <dbReference type="EMBL" id="KAL2918573.1"/>
    </source>
</evidence>
<organism evidence="4 5">
    <name type="scientific">Polyrhizophydium stewartii</name>
    <dbReference type="NCBI Taxonomy" id="2732419"/>
    <lineage>
        <taxon>Eukaryota</taxon>
        <taxon>Fungi</taxon>
        <taxon>Fungi incertae sedis</taxon>
        <taxon>Chytridiomycota</taxon>
        <taxon>Chytridiomycota incertae sedis</taxon>
        <taxon>Chytridiomycetes</taxon>
        <taxon>Rhizophydiales</taxon>
        <taxon>Rhizophydiales incertae sedis</taxon>
        <taxon>Polyrhizophydium</taxon>
    </lineage>
</organism>
<evidence type="ECO:0000313" key="5">
    <source>
        <dbReference type="Proteomes" id="UP001527925"/>
    </source>
</evidence>
<accession>A0ABR4NGB7</accession>
<feature type="repeat" description="PPR" evidence="2">
    <location>
        <begin position="651"/>
        <end position="685"/>
    </location>
</feature>
<dbReference type="InterPro" id="IPR010021">
    <property type="entry name" value="PGPP1/Gep4"/>
</dbReference>
<dbReference type="EMBL" id="JADGIZ020000006">
    <property type="protein sequence ID" value="KAL2918573.1"/>
    <property type="molecule type" value="Genomic_DNA"/>
</dbReference>
<feature type="repeat" description="PPR" evidence="2">
    <location>
        <begin position="373"/>
        <end position="407"/>
    </location>
</feature>